<feature type="transmembrane region" description="Helical" evidence="1">
    <location>
        <begin position="20"/>
        <end position="40"/>
    </location>
</feature>
<protein>
    <submittedName>
        <fullName evidence="2">Uncharacterized protein</fullName>
    </submittedName>
</protein>
<evidence type="ECO:0000256" key="1">
    <source>
        <dbReference type="SAM" id="Phobius"/>
    </source>
</evidence>
<organism evidence="2">
    <name type="scientific">Cronobacter sakazakii</name>
    <name type="common">Enterobacter sakazakii</name>
    <dbReference type="NCBI Taxonomy" id="28141"/>
    <lineage>
        <taxon>Bacteria</taxon>
        <taxon>Pseudomonadati</taxon>
        <taxon>Pseudomonadota</taxon>
        <taxon>Gammaproteobacteria</taxon>
        <taxon>Enterobacterales</taxon>
        <taxon>Enterobacteriaceae</taxon>
        <taxon>Cronobacter</taxon>
    </lineage>
</organism>
<geneLocation type="plasmid" evidence="2">
    <name>p505108-T6SS</name>
</geneLocation>
<dbReference type="EMBL" id="KY978630">
    <property type="protein sequence ID" value="ASR82203.1"/>
    <property type="molecule type" value="Genomic_DNA"/>
</dbReference>
<keyword evidence="2" id="KW-0614">Plasmid</keyword>
<keyword evidence="1" id="KW-0812">Transmembrane</keyword>
<dbReference type="AlphaFoldDB" id="A0A222ZDZ0"/>
<reference evidence="2" key="1">
    <citation type="journal article" date="2018" name="Virulence">
        <title>Co-occurrence of 3 different resistance plasmids in a multi-drug resistant Cronobacter sakazakii isolate causing neonatal infections.</title>
        <authorList>
            <person name="Shi L."/>
            <person name="Liang Q."/>
            <person name="Zhan Z."/>
            <person name="Feng J."/>
            <person name="Zhao Y."/>
            <person name="Chen Y."/>
            <person name="Huang M."/>
            <person name="Tong Y."/>
            <person name="Wu W."/>
            <person name="Chen W."/>
            <person name="Li X."/>
            <person name="Yin Z."/>
            <person name="Wang J."/>
            <person name="Zhou D."/>
        </authorList>
    </citation>
    <scope>NUCLEOTIDE SEQUENCE</scope>
    <source>
        <strain evidence="2">505108</strain>
        <plasmid evidence="2">p505108-T6SS</plasmid>
    </source>
</reference>
<name>A0A222ZDZ0_CROSK</name>
<proteinExistence type="predicted"/>
<reference evidence="2" key="2">
    <citation type="submission" date="2019-05" db="EMBL/GenBank/DDBJ databases">
        <authorList>
            <person name="Shi L."/>
            <person name="Feng J."/>
            <person name="Zhang D."/>
            <person name="Zhou D."/>
        </authorList>
    </citation>
    <scope>NUCLEOTIDE SEQUENCE</scope>
    <source>
        <strain evidence="2">505108</strain>
        <plasmid evidence="2">p505108-T6SS</plasmid>
    </source>
</reference>
<evidence type="ECO:0000313" key="2">
    <source>
        <dbReference type="EMBL" id="ASR82203.1"/>
    </source>
</evidence>
<sequence>MFYNVFFPEQRIGNGCDIFSLLPLINFIMIFFILIPGFFVNHSTFNSFITINAPAIKVKHIQDIRGNNSNEIRLNFRSGIV</sequence>
<accession>A0A222ZDZ0</accession>
<keyword evidence="1" id="KW-1133">Transmembrane helix</keyword>
<keyword evidence="1" id="KW-0472">Membrane</keyword>